<dbReference type="EMBL" id="LAHD01000004">
    <property type="protein sequence ID" value="PHK06938.1"/>
    <property type="molecule type" value="Genomic_DNA"/>
</dbReference>
<comment type="caution">
    <text evidence="2">The sequence shown here is derived from an EMBL/GenBank/DDBJ whole genome shotgun (WGS) entry which is preliminary data.</text>
</comment>
<name>A0A9Q5ZGC2_NOSLI</name>
<feature type="domain" description="Transposase DDE" evidence="1">
    <location>
        <begin position="105"/>
        <end position="258"/>
    </location>
</feature>
<evidence type="ECO:0000313" key="3">
    <source>
        <dbReference type="Proteomes" id="UP000222310"/>
    </source>
</evidence>
<sequence>MFTLEELFCSVDDFCQTFEPQWERQLLGNGLQKRKRDRSLCLSEIMTILIGFHQSCYRNFKAYYQDKVQVQWQAYFPGLVSYHRFVEWMPSTLLPLCAYLRSCFGSCTGISFLDSTSLKVCHNRRINQHRVFQNLAARGKTSVDWFFGFKLHVVVNDRGELLNVVLTPGNTDDRIPVPKLLQMLFGKVFADKGYVSQKLAKQLFESVGIQLITKLKRNMKNRFMSLSDRLLLRKRSIIETIIDQFKNISQIEHSRHRSPVNCLVNIVCGLIAYCHQPKKPAIAIDHNLLSGTSS</sequence>
<evidence type="ECO:0000313" key="2">
    <source>
        <dbReference type="EMBL" id="PHK06938.1"/>
    </source>
</evidence>
<protein>
    <submittedName>
        <fullName evidence="2">Transposase</fullName>
    </submittedName>
</protein>
<proteinExistence type="predicted"/>
<accession>A0A9Q5ZGC2</accession>
<dbReference type="GeneID" id="57092445"/>
<gene>
    <name evidence="2" type="ORF">VF08_02710</name>
</gene>
<dbReference type="Proteomes" id="UP000222310">
    <property type="component" value="Unassembled WGS sequence"/>
</dbReference>
<reference evidence="2 3" key="1">
    <citation type="submission" date="2015-02" db="EMBL/GenBank/DDBJ databases">
        <title>Nostoc linckia genome annotation.</title>
        <authorList>
            <person name="Zhou Z."/>
        </authorList>
    </citation>
    <scope>NUCLEOTIDE SEQUENCE [LARGE SCALE GENOMIC DNA]</scope>
    <source>
        <strain evidence="3">z8</strain>
    </source>
</reference>
<dbReference type="InterPro" id="IPR025668">
    <property type="entry name" value="Tnp_DDE_dom"/>
</dbReference>
<organism evidence="2 3">
    <name type="scientific">Nostoc linckia z8</name>
    <dbReference type="NCBI Taxonomy" id="1628746"/>
    <lineage>
        <taxon>Bacteria</taxon>
        <taxon>Bacillati</taxon>
        <taxon>Cyanobacteriota</taxon>
        <taxon>Cyanophyceae</taxon>
        <taxon>Nostocales</taxon>
        <taxon>Nostocaceae</taxon>
        <taxon>Nostoc</taxon>
    </lineage>
</organism>
<dbReference type="AlphaFoldDB" id="A0A9Q5ZGC2"/>
<dbReference type="RefSeq" id="WP_099068933.1">
    <property type="nucleotide sequence ID" value="NZ_LAHD01000004.1"/>
</dbReference>
<dbReference type="Pfam" id="PF13612">
    <property type="entry name" value="DDE_Tnp_1_3"/>
    <property type="match status" value="1"/>
</dbReference>
<evidence type="ECO:0000259" key="1">
    <source>
        <dbReference type="Pfam" id="PF13612"/>
    </source>
</evidence>
<dbReference type="NCBIfam" id="NF033520">
    <property type="entry name" value="transpos_IS982"/>
    <property type="match status" value="1"/>
</dbReference>